<dbReference type="Proteomes" id="UP000885672">
    <property type="component" value="Unassembled WGS sequence"/>
</dbReference>
<keyword evidence="1" id="KW-0732">Signal</keyword>
<dbReference type="AlphaFoldDB" id="A0A7V0T512"/>
<evidence type="ECO:0000256" key="1">
    <source>
        <dbReference type="SAM" id="SignalP"/>
    </source>
</evidence>
<organism evidence="2">
    <name type="scientific">candidate division WOR-3 bacterium</name>
    <dbReference type="NCBI Taxonomy" id="2052148"/>
    <lineage>
        <taxon>Bacteria</taxon>
        <taxon>Bacteria division WOR-3</taxon>
    </lineage>
</organism>
<accession>A0A7V0T512</accession>
<proteinExistence type="predicted"/>
<dbReference type="EMBL" id="DSBX01000059">
    <property type="protein sequence ID" value="HDQ98965.1"/>
    <property type="molecule type" value="Genomic_DNA"/>
</dbReference>
<comment type="caution">
    <text evidence="2">The sequence shown here is derived from an EMBL/GenBank/DDBJ whole genome shotgun (WGS) entry which is preliminary data.</text>
</comment>
<protein>
    <submittedName>
        <fullName evidence="2">Uncharacterized protein</fullName>
    </submittedName>
</protein>
<feature type="chain" id="PRO_5031571928" evidence="1">
    <location>
        <begin position="22"/>
        <end position="191"/>
    </location>
</feature>
<gene>
    <name evidence="2" type="ORF">ENN51_01570</name>
</gene>
<name>A0A7V0T512_UNCW3</name>
<reference evidence="2" key="1">
    <citation type="journal article" date="2020" name="mSystems">
        <title>Genome- and Community-Level Interaction Insights into Carbon Utilization and Element Cycling Functions of Hydrothermarchaeota in Hydrothermal Sediment.</title>
        <authorList>
            <person name="Zhou Z."/>
            <person name="Liu Y."/>
            <person name="Xu W."/>
            <person name="Pan J."/>
            <person name="Luo Z.H."/>
            <person name="Li M."/>
        </authorList>
    </citation>
    <scope>NUCLEOTIDE SEQUENCE [LARGE SCALE GENOMIC DNA]</scope>
    <source>
        <strain evidence="2">SpSt-1182</strain>
    </source>
</reference>
<sequence>MLAFISAVFTVILMSSGNAHAHCDTLDGPVVATAREALASGDVTPLLKWVSTEEEENIRDAFKRTLEVRKLGGEAKQLADMYFFETLVRIHRAGEGAPYTGLKPGTAVDPAVALADNAIESGSVDKLSNVLTQALDKGIRERFERVMKTRQHADESVAAGREFVEAYVQFTHYAEGIHGLLKKGGSHHEHP</sequence>
<evidence type="ECO:0000313" key="2">
    <source>
        <dbReference type="EMBL" id="HDQ98965.1"/>
    </source>
</evidence>
<dbReference type="Pfam" id="PF20046">
    <property type="entry name" value="DUF6448"/>
    <property type="match status" value="1"/>
</dbReference>
<dbReference type="InterPro" id="IPR045613">
    <property type="entry name" value="DUF6448"/>
</dbReference>
<feature type="signal peptide" evidence="1">
    <location>
        <begin position="1"/>
        <end position="21"/>
    </location>
</feature>